<name>A0A1T5IJZ4_9MICO</name>
<gene>
    <name evidence="2" type="ORF">SAMN06309945_0546</name>
</gene>
<evidence type="ECO:0000313" key="3">
    <source>
        <dbReference type="Proteomes" id="UP000190857"/>
    </source>
</evidence>
<proteinExistence type="predicted"/>
<protein>
    <submittedName>
        <fullName evidence="2">Uncharacterized protein</fullName>
    </submittedName>
</protein>
<keyword evidence="3" id="KW-1185">Reference proteome</keyword>
<feature type="transmembrane region" description="Helical" evidence="1">
    <location>
        <begin position="53"/>
        <end position="74"/>
    </location>
</feature>
<organism evidence="2 3">
    <name type="scientific">Okibacterium fritillariae</name>
    <dbReference type="NCBI Taxonomy" id="123320"/>
    <lineage>
        <taxon>Bacteria</taxon>
        <taxon>Bacillati</taxon>
        <taxon>Actinomycetota</taxon>
        <taxon>Actinomycetes</taxon>
        <taxon>Micrococcales</taxon>
        <taxon>Microbacteriaceae</taxon>
        <taxon>Okibacterium</taxon>
    </lineage>
</organism>
<reference evidence="2 3" key="1">
    <citation type="submission" date="2017-02" db="EMBL/GenBank/DDBJ databases">
        <authorList>
            <person name="Peterson S.W."/>
        </authorList>
    </citation>
    <scope>NUCLEOTIDE SEQUENCE [LARGE SCALE GENOMIC DNA]</scope>
    <source>
        <strain evidence="2 3">VKM Ac-2059</strain>
    </source>
</reference>
<keyword evidence="1" id="KW-0812">Transmembrane</keyword>
<sequence>MSHRLPAARRYIVSMSATSAGHRYWAIQFGVAIAGLVLLPVFGIALSVSSREYRGLGVIVVLCAAPFVVLLVWVGRQYRAYPREQRLIYGWAVMQQTHPVWLVRARPQLRIMATARRARDGKMSRQELLWLQSLKPKNPYPGVLPPV</sequence>
<keyword evidence="1" id="KW-1133">Transmembrane helix</keyword>
<dbReference type="EMBL" id="FUZP01000001">
    <property type="protein sequence ID" value="SKC39352.1"/>
    <property type="molecule type" value="Genomic_DNA"/>
</dbReference>
<dbReference type="STRING" id="123320.SAMN06309945_0546"/>
<evidence type="ECO:0000313" key="2">
    <source>
        <dbReference type="EMBL" id="SKC39352.1"/>
    </source>
</evidence>
<evidence type="ECO:0000256" key="1">
    <source>
        <dbReference type="SAM" id="Phobius"/>
    </source>
</evidence>
<feature type="transmembrane region" description="Helical" evidence="1">
    <location>
        <begin position="24"/>
        <end position="47"/>
    </location>
</feature>
<keyword evidence="1" id="KW-0472">Membrane</keyword>
<dbReference type="AlphaFoldDB" id="A0A1T5IJZ4"/>
<accession>A0A1T5IJZ4</accession>
<dbReference type="Proteomes" id="UP000190857">
    <property type="component" value="Unassembled WGS sequence"/>
</dbReference>